<gene>
    <name evidence="2" type="ORF">FIBSPDRAFT_904080</name>
</gene>
<dbReference type="OrthoDB" id="10052321at2759"/>
<organism evidence="2 3">
    <name type="scientific">Athelia psychrophila</name>
    <dbReference type="NCBI Taxonomy" id="1759441"/>
    <lineage>
        <taxon>Eukaryota</taxon>
        <taxon>Fungi</taxon>
        <taxon>Dikarya</taxon>
        <taxon>Basidiomycota</taxon>
        <taxon>Agaricomycotina</taxon>
        <taxon>Agaricomycetes</taxon>
        <taxon>Agaricomycetidae</taxon>
        <taxon>Atheliales</taxon>
        <taxon>Atheliaceae</taxon>
        <taxon>Athelia</taxon>
    </lineage>
</organism>
<protein>
    <submittedName>
        <fullName evidence="2">Uncharacterized protein</fullName>
    </submittedName>
</protein>
<evidence type="ECO:0000313" key="3">
    <source>
        <dbReference type="Proteomes" id="UP000076532"/>
    </source>
</evidence>
<feature type="region of interest" description="Disordered" evidence="1">
    <location>
        <begin position="143"/>
        <end position="184"/>
    </location>
</feature>
<keyword evidence="3" id="KW-1185">Reference proteome</keyword>
<sequence>MVKNLHAWLSDISPCLAPSSFPIFFTKTCPNAFLLLQENKPLQTGFQAGMERCLGVTQHAEHSAFQRAPETAQADVREADALMEAEGNDPARLRYGKIRGRARKVRMVAPPGRPMMKFSDVGGKFIDKDESLKRIKKLAHRSSLEDKRRAVKGGEKDQAIRKAAAEAREKYGQEASEEGGDWKEAMEKARAGMLRRI</sequence>
<accession>A0A167V6M4</accession>
<evidence type="ECO:0000256" key="1">
    <source>
        <dbReference type="SAM" id="MobiDB-lite"/>
    </source>
</evidence>
<reference evidence="2 3" key="1">
    <citation type="journal article" date="2016" name="Mol. Biol. Evol.">
        <title>Comparative Genomics of Early-Diverging Mushroom-Forming Fungi Provides Insights into the Origins of Lignocellulose Decay Capabilities.</title>
        <authorList>
            <person name="Nagy L.G."/>
            <person name="Riley R."/>
            <person name="Tritt A."/>
            <person name="Adam C."/>
            <person name="Daum C."/>
            <person name="Floudas D."/>
            <person name="Sun H."/>
            <person name="Yadav J.S."/>
            <person name="Pangilinan J."/>
            <person name="Larsson K.H."/>
            <person name="Matsuura K."/>
            <person name="Barry K."/>
            <person name="Labutti K."/>
            <person name="Kuo R."/>
            <person name="Ohm R.A."/>
            <person name="Bhattacharya S.S."/>
            <person name="Shirouzu T."/>
            <person name="Yoshinaga Y."/>
            <person name="Martin F.M."/>
            <person name="Grigoriev I.V."/>
            <person name="Hibbett D.S."/>
        </authorList>
    </citation>
    <scope>NUCLEOTIDE SEQUENCE [LARGE SCALE GENOMIC DNA]</scope>
    <source>
        <strain evidence="2 3">CBS 109695</strain>
    </source>
</reference>
<evidence type="ECO:0000313" key="2">
    <source>
        <dbReference type="EMBL" id="KZP04692.1"/>
    </source>
</evidence>
<dbReference type="AlphaFoldDB" id="A0A167V6M4"/>
<dbReference type="Proteomes" id="UP000076532">
    <property type="component" value="Unassembled WGS sequence"/>
</dbReference>
<dbReference type="EMBL" id="KV417896">
    <property type="protein sequence ID" value="KZP04692.1"/>
    <property type="molecule type" value="Genomic_DNA"/>
</dbReference>
<proteinExistence type="predicted"/>
<name>A0A167V6M4_9AGAM</name>
<feature type="compositionally biased region" description="Basic and acidic residues" evidence="1">
    <location>
        <begin position="143"/>
        <end position="172"/>
    </location>
</feature>